<keyword evidence="6 9" id="KW-0521">NADP</keyword>
<comment type="caution">
    <text evidence="9">Lacks conserved residue(s) required for the propagation of feature annotation.</text>
</comment>
<dbReference type="PANTHER" id="PTHR45846">
    <property type="entry name" value="TRNA-DIHYDROURIDINE(47) SYNTHASE [NAD(P)(+)]-LIKE"/>
    <property type="match status" value="1"/>
</dbReference>
<evidence type="ECO:0000256" key="4">
    <source>
        <dbReference type="ARBA" id="ARBA00022643"/>
    </source>
</evidence>
<dbReference type="Gene3D" id="3.20.20.70">
    <property type="entry name" value="Aldolase class I"/>
    <property type="match status" value="1"/>
</dbReference>
<feature type="binding site" evidence="9">
    <location>
        <position position="139"/>
    </location>
    <ligand>
        <name>FMN</name>
        <dbReference type="ChEBI" id="CHEBI:58210"/>
    </ligand>
</feature>
<feature type="site" description="Interacts with tRNA; defines subfamily-specific binding signature" evidence="9">
    <location>
        <position position="299"/>
    </location>
</feature>
<feature type="active site" description="Proton donor" evidence="9">
    <location>
        <position position="98"/>
    </location>
</feature>
<name>A0ABT3SRS1_9GAMM</name>
<comment type="similarity">
    <text evidence="9">Belongs to the Dus family. DusC subfamily.</text>
</comment>
<dbReference type="HAMAP" id="MF_02043">
    <property type="entry name" value="DusC_subfam"/>
    <property type="match status" value="1"/>
</dbReference>
<feature type="binding site" evidence="9">
    <location>
        <position position="68"/>
    </location>
    <ligand>
        <name>FMN</name>
        <dbReference type="ChEBI" id="CHEBI:58210"/>
    </ligand>
</feature>
<feature type="binding site" evidence="9">
    <location>
        <begin position="223"/>
        <end position="224"/>
    </location>
    <ligand>
        <name>FMN</name>
        <dbReference type="ChEBI" id="CHEBI:58210"/>
    </ligand>
</feature>
<keyword evidence="5 9" id="KW-0819">tRNA processing</keyword>
<evidence type="ECO:0000256" key="5">
    <source>
        <dbReference type="ARBA" id="ARBA00022694"/>
    </source>
</evidence>
<evidence type="ECO:0000256" key="2">
    <source>
        <dbReference type="ARBA" id="ARBA00022555"/>
    </source>
</evidence>
<dbReference type="InterPro" id="IPR013785">
    <property type="entry name" value="Aldolase_TIM"/>
</dbReference>
<dbReference type="CDD" id="cd02801">
    <property type="entry name" value="DUS_like_FMN"/>
    <property type="match status" value="1"/>
</dbReference>
<comment type="function">
    <text evidence="9">Catalyzes the synthesis of 5,6-dihydrouridine (D), a modified base found in the D-loop of most tRNAs, via the reduction of the C5-C6 double bond in target uridines. Specifically modifies U16 in tRNAs.</text>
</comment>
<feature type="site" description="Interacts with tRNA; defines subfamily-specific binding signature" evidence="9">
    <location>
        <position position="35"/>
    </location>
</feature>
<comment type="cofactor">
    <cofactor evidence="1 9 10">
        <name>FMN</name>
        <dbReference type="ChEBI" id="CHEBI:58210"/>
    </cofactor>
</comment>
<dbReference type="PIRSF" id="PIRSF006621">
    <property type="entry name" value="Dus"/>
    <property type="match status" value="1"/>
</dbReference>
<evidence type="ECO:0000256" key="10">
    <source>
        <dbReference type="PIRNR" id="PIRNR006621"/>
    </source>
</evidence>
<dbReference type="InterPro" id="IPR035587">
    <property type="entry name" value="DUS-like_FMN-bd"/>
</dbReference>
<feature type="domain" description="DUS-like FMN-binding" evidence="11">
    <location>
        <begin position="4"/>
        <end position="294"/>
    </location>
</feature>
<evidence type="ECO:0000313" key="12">
    <source>
        <dbReference type="EMBL" id="MCX2972673.1"/>
    </source>
</evidence>
<dbReference type="Gene3D" id="1.20.225.30">
    <property type="entry name" value="Dihydrouridine synthase, C-terminal recognition domain"/>
    <property type="match status" value="1"/>
</dbReference>
<keyword evidence="2 9" id="KW-0820">tRNA-binding</keyword>
<evidence type="ECO:0000313" key="13">
    <source>
        <dbReference type="Proteomes" id="UP001143307"/>
    </source>
</evidence>
<keyword evidence="8 9" id="KW-0560">Oxidoreductase</keyword>
<reference evidence="12" key="1">
    <citation type="submission" date="2019-02" db="EMBL/GenBank/DDBJ databases">
        <authorList>
            <person name="Li S.-H."/>
        </authorList>
    </citation>
    <scope>NUCLEOTIDE SEQUENCE</scope>
    <source>
        <strain evidence="12">IMCC8485</strain>
    </source>
</reference>
<proteinExistence type="inferred from homology"/>
<keyword evidence="13" id="KW-1185">Reference proteome</keyword>
<evidence type="ECO:0000256" key="1">
    <source>
        <dbReference type="ARBA" id="ARBA00001917"/>
    </source>
</evidence>
<dbReference type="EMBL" id="SHNP01000001">
    <property type="protein sequence ID" value="MCX2972673.1"/>
    <property type="molecule type" value="Genomic_DNA"/>
</dbReference>
<dbReference type="RefSeq" id="WP_279251661.1">
    <property type="nucleotide sequence ID" value="NZ_SHNP01000001.1"/>
</dbReference>
<evidence type="ECO:0000256" key="7">
    <source>
        <dbReference type="ARBA" id="ARBA00022884"/>
    </source>
</evidence>
<feature type="site" description="Interacts with tRNA" evidence="9">
    <location>
        <position position="176"/>
    </location>
</feature>
<evidence type="ECO:0000256" key="8">
    <source>
        <dbReference type="ARBA" id="ARBA00023002"/>
    </source>
</evidence>
<comment type="caution">
    <text evidence="12">The sequence shown here is derived from an EMBL/GenBank/DDBJ whole genome shotgun (WGS) entry which is preliminary data.</text>
</comment>
<evidence type="ECO:0000256" key="9">
    <source>
        <dbReference type="HAMAP-Rule" id="MF_02043"/>
    </source>
</evidence>
<evidence type="ECO:0000259" key="11">
    <source>
        <dbReference type="Pfam" id="PF01207"/>
    </source>
</evidence>
<feature type="binding site" evidence="9">
    <location>
        <begin position="199"/>
        <end position="201"/>
    </location>
    <ligand>
        <name>FMN</name>
        <dbReference type="ChEBI" id="CHEBI:58210"/>
    </ligand>
</feature>
<sequence length="325" mass="35851">MRLMLAPMEGVIDHTMRELLTSLGGVDRCVTEFVRVSERLLPPRVFYRLCPELHTAGKTRFGVPVYIQLLGGDPTVVAENAARAAELGAPGIDLNFGCPAKTVNRSDGGSILLRQPERVAAITAAVRRAVPAAVPVTVKTRLGYEDQLQFLDIVAGIAEAGATELTVHARTKRHGYRPPAYWQEIARAREQVRMPVIANGEIWNPADALRCQQVTGCEDLMLGRGALCRPDLPRLVKAAVNGDAVNPLCWSDVVPLVLQFYQLTLEHYDACHVGNPIKQWLVYLRAYYPQAASLFEKIKRLRDSEAIGNGLRNEILVQGRRLDAA</sequence>
<comment type="catalytic activity">
    <reaction evidence="9">
        <text>5,6-dihydrouridine(16) in tRNA + NAD(+) = uridine(16) in tRNA + NADH + H(+)</text>
        <dbReference type="Rhea" id="RHEA:53380"/>
        <dbReference type="Rhea" id="RHEA-COMP:13543"/>
        <dbReference type="Rhea" id="RHEA-COMP:13544"/>
        <dbReference type="ChEBI" id="CHEBI:15378"/>
        <dbReference type="ChEBI" id="CHEBI:57540"/>
        <dbReference type="ChEBI" id="CHEBI:57945"/>
        <dbReference type="ChEBI" id="CHEBI:65315"/>
        <dbReference type="ChEBI" id="CHEBI:74443"/>
    </reaction>
</comment>
<keyword evidence="4 9" id="KW-0288">FMN</keyword>
<accession>A0ABT3SRS1</accession>
<organism evidence="12 13">
    <name type="scientific">Candidatus Seongchinamella marina</name>
    <dbReference type="NCBI Taxonomy" id="2518990"/>
    <lineage>
        <taxon>Bacteria</taxon>
        <taxon>Pseudomonadati</taxon>
        <taxon>Pseudomonadota</taxon>
        <taxon>Gammaproteobacteria</taxon>
        <taxon>Cellvibrionales</taxon>
        <taxon>Halieaceae</taxon>
        <taxon>Seongchinamella</taxon>
    </lineage>
</organism>
<dbReference type="InterPro" id="IPR042270">
    <property type="entry name" value="DusC_C"/>
</dbReference>
<keyword evidence="3 9" id="KW-0285">Flavoprotein</keyword>
<dbReference type="SUPFAM" id="SSF51395">
    <property type="entry name" value="FMN-linked oxidoreductases"/>
    <property type="match status" value="1"/>
</dbReference>
<dbReference type="Pfam" id="PF01207">
    <property type="entry name" value="Dus"/>
    <property type="match status" value="1"/>
</dbReference>
<evidence type="ECO:0000256" key="3">
    <source>
        <dbReference type="ARBA" id="ARBA00022630"/>
    </source>
</evidence>
<dbReference type="EC" id="1.3.1.-" evidence="9"/>
<protein>
    <recommendedName>
        <fullName evidence="9">tRNA-dihydrouridine(16) synthase</fullName>
        <ecNumber evidence="9">1.3.1.-</ecNumber>
    </recommendedName>
    <alternativeName>
        <fullName evidence="9">U16-specific dihydrouridine synthase</fullName>
        <shortName evidence="9">U16-specific Dus</shortName>
    </alternativeName>
    <alternativeName>
        <fullName evidence="9">tRNA-dihydrouridine synthase C</fullName>
    </alternativeName>
</protein>
<dbReference type="InterPro" id="IPR032886">
    <property type="entry name" value="DusC"/>
</dbReference>
<dbReference type="PANTHER" id="PTHR45846:SF1">
    <property type="entry name" value="TRNA-DIHYDROURIDINE(47) SYNTHASE [NAD(P)(+)]-LIKE"/>
    <property type="match status" value="1"/>
</dbReference>
<comment type="similarity">
    <text evidence="10">Belongs to the dus family.</text>
</comment>
<comment type="catalytic activity">
    <reaction evidence="9">
        <text>5,6-dihydrouridine(16) in tRNA + NADP(+) = uridine(16) in tRNA + NADPH + H(+)</text>
        <dbReference type="Rhea" id="RHEA:53376"/>
        <dbReference type="Rhea" id="RHEA-COMP:13543"/>
        <dbReference type="Rhea" id="RHEA-COMP:13544"/>
        <dbReference type="ChEBI" id="CHEBI:15378"/>
        <dbReference type="ChEBI" id="CHEBI:57783"/>
        <dbReference type="ChEBI" id="CHEBI:58349"/>
        <dbReference type="ChEBI" id="CHEBI:65315"/>
        <dbReference type="ChEBI" id="CHEBI:74443"/>
    </reaction>
</comment>
<feature type="site" description="Interacts with tRNA" evidence="9">
    <location>
        <position position="95"/>
    </location>
</feature>
<dbReference type="InterPro" id="IPR018517">
    <property type="entry name" value="tRNA_hU_synthase_CS"/>
</dbReference>
<keyword evidence="7 9" id="KW-0694">RNA-binding</keyword>
<dbReference type="PROSITE" id="PS01136">
    <property type="entry name" value="UPF0034"/>
    <property type="match status" value="1"/>
</dbReference>
<evidence type="ECO:0000256" key="6">
    <source>
        <dbReference type="ARBA" id="ARBA00022857"/>
    </source>
</evidence>
<dbReference type="Proteomes" id="UP001143307">
    <property type="component" value="Unassembled WGS sequence"/>
</dbReference>
<feature type="site" description="Interacts with tRNA; defines subfamily-specific binding signature" evidence="9">
    <location>
        <position position="278"/>
    </location>
</feature>
<dbReference type="InterPro" id="IPR001269">
    <property type="entry name" value="DUS_fam"/>
</dbReference>
<feature type="site" description="Interacts with tRNA" evidence="9">
    <location>
        <position position="283"/>
    </location>
</feature>
<gene>
    <name evidence="9" type="primary">dusC</name>
    <name evidence="12" type="ORF">EYC87_03610</name>
</gene>